<dbReference type="AlphaFoldDB" id="A0A382KX12"/>
<evidence type="ECO:0000256" key="4">
    <source>
        <dbReference type="ARBA" id="ARBA00022964"/>
    </source>
</evidence>
<evidence type="ECO:0000256" key="1">
    <source>
        <dbReference type="ARBA" id="ARBA00001954"/>
    </source>
</evidence>
<evidence type="ECO:0000256" key="6">
    <source>
        <dbReference type="ARBA" id="ARBA00023004"/>
    </source>
</evidence>
<sequence>DIDKNNINICWPDNHKTTISFKDIEFLKRPRKPEKELWTNNFIPKYYNWDDFLQNNNIAISAISEFIIKGVICIKNAPCIPNSLEDLTPRLGPIREVLFERIHNVSIDGHIYNIAHTSLEVPPHNDFASYSWPPSVQALHMLINECEGGESMIIDGYAVLKDLKDDHPDFFDILSTFSVPFREFDEENETYANEPIIRLNAANEIIGFRYSNQLMQMIDPHKKNVSLFYKAYHELCNRINSEKYKSKFRLEAGHILLVFSHRVLHGREKFKPNGKRHLQDAYYEMDNIENNLVLYENLRG</sequence>
<dbReference type="Gene3D" id="3.60.130.10">
    <property type="entry name" value="Clavaminate synthase-like"/>
    <property type="match status" value="1"/>
</dbReference>
<keyword evidence="3" id="KW-0479">Metal-binding</keyword>
<organism evidence="8">
    <name type="scientific">marine metagenome</name>
    <dbReference type="NCBI Taxonomy" id="408172"/>
    <lineage>
        <taxon>unclassified sequences</taxon>
        <taxon>metagenomes</taxon>
        <taxon>ecological metagenomes</taxon>
    </lineage>
</organism>
<dbReference type="PANTHER" id="PTHR10696">
    <property type="entry name" value="GAMMA-BUTYROBETAINE HYDROXYLASE-RELATED"/>
    <property type="match status" value="1"/>
</dbReference>
<gene>
    <name evidence="8" type="ORF">METZ01_LOCUS281854</name>
</gene>
<dbReference type="GO" id="GO:0051213">
    <property type="term" value="F:dioxygenase activity"/>
    <property type="evidence" value="ECO:0007669"/>
    <property type="project" value="UniProtKB-KW"/>
</dbReference>
<keyword evidence="4" id="KW-0223">Dioxygenase</keyword>
<dbReference type="SUPFAM" id="SSF51197">
    <property type="entry name" value="Clavaminate synthase-like"/>
    <property type="match status" value="1"/>
</dbReference>
<dbReference type="InterPro" id="IPR003819">
    <property type="entry name" value="TauD/TfdA-like"/>
</dbReference>
<proteinExistence type="inferred from homology"/>
<dbReference type="Pfam" id="PF02668">
    <property type="entry name" value="TauD"/>
    <property type="match status" value="1"/>
</dbReference>
<dbReference type="GO" id="GO:0046872">
    <property type="term" value="F:metal ion binding"/>
    <property type="evidence" value="ECO:0007669"/>
    <property type="project" value="UniProtKB-KW"/>
</dbReference>
<keyword evidence="5" id="KW-0560">Oxidoreductase</keyword>
<reference evidence="8" key="1">
    <citation type="submission" date="2018-05" db="EMBL/GenBank/DDBJ databases">
        <authorList>
            <person name="Lanie J.A."/>
            <person name="Ng W.-L."/>
            <person name="Kazmierczak K.M."/>
            <person name="Andrzejewski T.M."/>
            <person name="Davidsen T.M."/>
            <person name="Wayne K.J."/>
            <person name="Tettelin H."/>
            <person name="Glass J.I."/>
            <person name="Rusch D."/>
            <person name="Podicherti R."/>
            <person name="Tsui H.-C.T."/>
            <person name="Winkler M.E."/>
        </authorList>
    </citation>
    <scope>NUCLEOTIDE SEQUENCE</scope>
</reference>
<dbReference type="InterPro" id="IPR050411">
    <property type="entry name" value="AlphaKG_dependent_hydroxylases"/>
</dbReference>
<feature type="domain" description="TauD/TfdA-like" evidence="7">
    <location>
        <begin position="69"/>
        <end position="282"/>
    </location>
</feature>
<protein>
    <recommendedName>
        <fullName evidence="7">TauD/TfdA-like domain-containing protein</fullName>
    </recommendedName>
</protein>
<keyword evidence="6" id="KW-0408">Iron</keyword>
<accession>A0A382KX12</accession>
<feature type="non-terminal residue" evidence="8">
    <location>
        <position position="1"/>
    </location>
</feature>
<evidence type="ECO:0000259" key="7">
    <source>
        <dbReference type="Pfam" id="PF02668"/>
    </source>
</evidence>
<name>A0A382KX12_9ZZZZ</name>
<evidence type="ECO:0000256" key="3">
    <source>
        <dbReference type="ARBA" id="ARBA00022723"/>
    </source>
</evidence>
<evidence type="ECO:0000256" key="2">
    <source>
        <dbReference type="ARBA" id="ARBA00008654"/>
    </source>
</evidence>
<comment type="cofactor">
    <cofactor evidence="1">
        <name>Fe(2+)</name>
        <dbReference type="ChEBI" id="CHEBI:29033"/>
    </cofactor>
</comment>
<dbReference type="GO" id="GO:0005739">
    <property type="term" value="C:mitochondrion"/>
    <property type="evidence" value="ECO:0007669"/>
    <property type="project" value="TreeGrafter"/>
</dbReference>
<dbReference type="GO" id="GO:0045329">
    <property type="term" value="P:carnitine biosynthetic process"/>
    <property type="evidence" value="ECO:0007669"/>
    <property type="project" value="TreeGrafter"/>
</dbReference>
<evidence type="ECO:0000313" key="8">
    <source>
        <dbReference type="EMBL" id="SVC29000.1"/>
    </source>
</evidence>
<dbReference type="EMBL" id="UINC01083364">
    <property type="protein sequence ID" value="SVC29000.1"/>
    <property type="molecule type" value="Genomic_DNA"/>
</dbReference>
<evidence type="ECO:0000256" key="5">
    <source>
        <dbReference type="ARBA" id="ARBA00023002"/>
    </source>
</evidence>
<comment type="similarity">
    <text evidence="2">Belongs to the gamma-BBH/TMLD family.</text>
</comment>
<dbReference type="InterPro" id="IPR042098">
    <property type="entry name" value="TauD-like_sf"/>
</dbReference>
<dbReference type="PANTHER" id="PTHR10696:SF25">
    <property type="entry name" value="OXIDOREDUCTASE AIM17-RELATED"/>
    <property type="match status" value="1"/>
</dbReference>